<protein>
    <submittedName>
        <fullName evidence="1">Uncharacterized protein</fullName>
    </submittedName>
</protein>
<evidence type="ECO:0000313" key="1">
    <source>
        <dbReference type="EMBL" id="KAJ7765755.1"/>
    </source>
</evidence>
<organism evidence="1 2">
    <name type="scientific">Mycena metata</name>
    <dbReference type="NCBI Taxonomy" id="1033252"/>
    <lineage>
        <taxon>Eukaryota</taxon>
        <taxon>Fungi</taxon>
        <taxon>Dikarya</taxon>
        <taxon>Basidiomycota</taxon>
        <taxon>Agaricomycotina</taxon>
        <taxon>Agaricomycetes</taxon>
        <taxon>Agaricomycetidae</taxon>
        <taxon>Agaricales</taxon>
        <taxon>Marasmiineae</taxon>
        <taxon>Mycenaceae</taxon>
        <taxon>Mycena</taxon>
    </lineage>
</organism>
<dbReference type="Proteomes" id="UP001215598">
    <property type="component" value="Unassembled WGS sequence"/>
</dbReference>
<comment type="caution">
    <text evidence="1">The sequence shown here is derived from an EMBL/GenBank/DDBJ whole genome shotgun (WGS) entry which is preliminary data.</text>
</comment>
<reference evidence="1" key="1">
    <citation type="submission" date="2023-03" db="EMBL/GenBank/DDBJ databases">
        <title>Massive genome expansion in bonnet fungi (Mycena s.s.) driven by repeated elements and novel gene families across ecological guilds.</title>
        <authorList>
            <consortium name="Lawrence Berkeley National Laboratory"/>
            <person name="Harder C.B."/>
            <person name="Miyauchi S."/>
            <person name="Viragh M."/>
            <person name="Kuo A."/>
            <person name="Thoen E."/>
            <person name="Andreopoulos B."/>
            <person name="Lu D."/>
            <person name="Skrede I."/>
            <person name="Drula E."/>
            <person name="Henrissat B."/>
            <person name="Morin E."/>
            <person name="Kohler A."/>
            <person name="Barry K."/>
            <person name="LaButti K."/>
            <person name="Morin E."/>
            <person name="Salamov A."/>
            <person name="Lipzen A."/>
            <person name="Mereny Z."/>
            <person name="Hegedus B."/>
            <person name="Baldrian P."/>
            <person name="Stursova M."/>
            <person name="Weitz H."/>
            <person name="Taylor A."/>
            <person name="Grigoriev I.V."/>
            <person name="Nagy L.G."/>
            <person name="Martin F."/>
            <person name="Kauserud H."/>
        </authorList>
    </citation>
    <scope>NUCLEOTIDE SEQUENCE</scope>
    <source>
        <strain evidence="1">CBHHK182m</strain>
    </source>
</reference>
<sequence>MQDLFPSVIPRSVLPVLWSLTPLPVATREICLCPHEVTIRRKRDTWGINSDPEFTEQINLVDAWRPRIPEHLSVPLELRIGSKLELDTTGTSYTTLFPSNSPAQLAAKFSNHLSNLSEFGSHCPIRLANSHFPIFPLCAV</sequence>
<accession>A0AAD7JJE8</accession>
<name>A0AAD7JJE8_9AGAR</name>
<proteinExistence type="predicted"/>
<evidence type="ECO:0000313" key="2">
    <source>
        <dbReference type="Proteomes" id="UP001215598"/>
    </source>
</evidence>
<dbReference type="EMBL" id="JARKIB010000025">
    <property type="protein sequence ID" value="KAJ7765755.1"/>
    <property type="molecule type" value="Genomic_DNA"/>
</dbReference>
<keyword evidence="2" id="KW-1185">Reference proteome</keyword>
<dbReference type="AlphaFoldDB" id="A0AAD7JJE8"/>
<gene>
    <name evidence="1" type="ORF">B0H16DRAFT_401831</name>
</gene>